<dbReference type="EMBL" id="STGJ01000003">
    <property type="protein sequence ID" value="TIC85306.1"/>
    <property type="molecule type" value="Genomic_DNA"/>
</dbReference>
<protein>
    <submittedName>
        <fullName evidence="2">Uncharacterized protein</fullName>
    </submittedName>
</protein>
<keyword evidence="3" id="KW-1185">Reference proteome</keyword>
<evidence type="ECO:0000313" key="3">
    <source>
        <dbReference type="Proteomes" id="UP000308891"/>
    </source>
</evidence>
<proteinExistence type="predicted"/>
<feature type="region of interest" description="Disordered" evidence="1">
    <location>
        <begin position="38"/>
        <end position="60"/>
    </location>
</feature>
<dbReference type="AlphaFoldDB" id="A0A4T0V2B8"/>
<accession>A0A4T0V2B8</accession>
<dbReference type="RefSeq" id="WP_136551755.1">
    <property type="nucleotide sequence ID" value="NZ_STGJ01000003.1"/>
</dbReference>
<sequence>MPEPMVLLKLLLACLLFLCVQLCLWALLRRLALAAQPCPGKGDAAASPQVGSARADDQPR</sequence>
<organism evidence="2 3">
    <name type="scientific">Crenobacter intestini</name>
    <dbReference type="NCBI Taxonomy" id="2563443"/>
    <lineage>
        <taxon>Bacteria</taxon>
        <taxon>Pseudomonadati</taxon>
        <taxon>Pseudomonadota</taxon>
        <taxon>Betaproteobacteria</taxon>
        <taxon>Neisseriales</taxon>
        <taxon>Neisseriaceae</taxon>
        <taxon>Crenobacter</taxon>
    </lineage>
</organism>
<reference evidence="2 3" key="1">
    <citation type="submission" date="2019-04" db="EMBL/GenBank/DDBJ databases">
        <title>Crenobacter sp. nov.</title>
        <authorList>
            <person name="Shi S."/>
        </authorList>
    </citation>
    <scope>NUCLEOTIDE SEQUENCE [LARGE SCALE GENOMIC DNA]</scope>
    <source>
        <strain evidence="2 3">GY 70310</strain>
    </source>
</reference>
<evidence type="ECO:0000313" key="2">
    <source>
        <dbReference type="EMBL" id="TIC85306.1"/>
    </source>
</evidence>
<evidence type="ECO:0000256" key="1">
    <source>
        <dbReference type="SAM" id="MobiDB-lite"/>
    </source>
</evidence>
<comment type="caution">
    <text evidence="2">The sequence shown here is derived from an EMBL/GenBank/DDBJ whole genome shotgun (WGS) entry which is preliminary data.</text>
</comment>
<name>A0A4T0V2B8_9NEIS</name>
<gene>
    <name evidence="2" type="ORF">E5K04_04805</name>
</gene>
<dbReference type="Proteomes" id="UP000308891">
    <property type="component" value="Unassembled WGS sequence"/>
</dbReference>